<accession>A0A1I2FMU8</accession>
<organism evidence="3 4">
    <name type="scientific">Actinoplanes philippinensis</name>
    <dbReference type="NCBI Taxonomy" id="35752"/>
    <lineage>
        <taxon>Bacteria</taxon>
        <taxon>Bacillati</taxon>
        <taxon>Actinomycetota</taxon>
        <taxon>Actinomycetes</taxon>
        <taxon>Micromonosporales</taxon>
        <taxon>Micromonosporaceae</taxon>
        <taxon>Actinoplanes</taxon>
    </lineage>
</organism>
<feature type="transmembrane region" description="Helical" evidence="2">
    <location>
        <begin position="58"/>
        <end position="80"/>
    </location>
</feature>
<feature type="region of interest" description="Disordered" evidence="1">
    <location>
        <begin position="81"/>
        <end position="173"/>
    </location>
</feature>
<evidence type="ECO:0000313" key="4">
    <source>
        <dbReference type="Proteomes" id="UP000199645"/>
    </source>
</evidence>
<evidence type="ECO:0000256" key="1">
    <source>
        <dbReference type="SAM" id="MobiDB-lite"/>
    </source>
</evidence>
<evidence type="ECO:0000313" key="3">
    <source>
        <dbReference type="EMBL" id="SFF06129.1"/>
    </source>
</evidence>
<sequence length="283" mass="29019">MRLSDDQIRAALRAEAAAHEPDRDAMLDRITMAAMHDTGTGRRRAHVPGARRGPRVRMAAVVAAVVTVFGGGGVGTWALAGSDDRDEAAPAPSIAPATTTATPVVTDPVSIEPSTPGATTTPVRPPTSRPAPSRTSAAPSPSPVKGQPGFTRVSQGPLWSDGSVDPDSGDTQGASIVTLKTTEELTALEVVIRVARTEGLVSRGGTKQAPGGSVSTTVTEEPGAFLYRFTLSSADRLAPGTYTFTAKYAYPPGGRNAGGDTYEAVAATGAASLDVYGNFFPTS</sequence>
<name>A0A1I2FMU8_9ACTN</name>
<keyword evidence="2" id="KW-1133">Transmembrane helix</keyword>
<dbReference type="Proteomes" id="UP000199645">
    <property type="component" value="Unassembled WGS sequence"/>
</dbReference>
<gene>
    <name evidence="3" type="ORF">SAMN05421541_105502</name>
</gene>
<dbReference type="AlphaFoldDB" id="A0A1I2FMU8"/>
<keyword evidence="2" id="KW-0472">Membrane</keyword>
<protein>
    <submittedName>
        <fullName evidence="3">Uncharacterized protein</fullName>
    </submittedName>
</protein>
<evidence type="ECO:0000256" key="2">
    <source>
        <dbReference type="SAM" id="Phobius"/>
    </source>
</evidence>
<feature type="compositionally biased region" description="Low complexity" evidence="1">
    <location>
        <begin position="89"/>
        <end position="109"/>
    </location>
</feature>
<keyword evidence="2" id="KW-0812">Transmembrane</keyword>
<keyword evidence="4" id="KW-1185">Reference proteome</keyword>
<dbReference type="RefSeq" id="WP_093614599.1">
    <property type="nucleotide sequence ID" value="NZ_BOMT01000037.1"/>
</dbReference>
<proteinExistence type="predicted"/>
<dbReference type="STRING" id="35752.SAMN05421541_105502"/>
<feature type="compositionally biased region" description="Low complexity" evidence="1">
    <location>
        <begin position="130"/>
        <end position="139"/>
    </location>
</feature>
<reference evidence="3 4" key="1">
    <citation type="submission" date="2016-10" db="EMBL/GenBank/DDBJ databases">
        <authorList>
            <person name="de Groot N.N."/>
        </authorList>
    </citation>
    <scope>NUCLEOTIDE SEQUENCE [LARGE SCALE GENOMIC DNA]</scope>
    <source>
        <strain evidence="3 4">DSM 43019</strain>
    </source>
</reference>
<dbReference type="EMBL" id="FONV01000005">
    <property type="protein sequence ID" value="SFF06129.1"/>
    <property type="molecule type" value="Genomic_DNA"/>
</dbReference>